<protein>
    <recommendedName>
        <fullName evidence="13">MYB transcription factor</fullName>
    </recommendedName>
</protein>
<dbReference type="PANTHER" id="PTHR45614">
    <property type="entry name" value="MYB PROTEIN-RELATED"/>
    <property type="match status" value="1"/>
</dbReference>
<dbReference type="CDD" id="cd00167">
    <property type="entry name" value="SANT"/>
    <property type="match status" value="3"/>
</dbReference>
<feature type="region of interest" description="Disordered" evidence="7">
    <location>
        <begin position="1"/>
        <end position="23"/>
    </location>
</feature>
<evidence type="ECO:0000259" key="9">
    <source>
        <dbReference type="PROSITE" id="PS51293"/>
    </source>
</evidence>
<dbReference type="PROSITE" id="PS51294">
    <property type="entry name" value="HTH_MYB"/>
    <property type="match status" value="3"/>
</dbReference>
<evidence type="ECO:0000256" key="4">
    <source>
        <dbReference type="ARBA" id="ARBA00023125"/>
    </source>
</evidence>
<feature type="domain" description="Myb-like" evidence="8">
    <location>
        <begin position="62"/>
        <end position="113"/>
    </location>
</feature>
<feature type="region of interest" description="Disordered" evidence="7">
    <location>
        <begin position="350"/>
        <end position="375"/>
    </location>
</feature>
<dbReference type="PROSITE" id="PS51293">
    <property type="entry name" value="SANT"/>
    <property type="match status" value="1"/>
</dbReference>
<dbReference type="SMART" id="SM00717">
    <property type="entry name" value="SANT"/>
    <property type="match status" value="3"/>
</dbReference>
<dbReference type="AlphaFoldDB" id="A0A5A8CLH2"/>
<keyword evidence="6" id="KW-0539">Nucleus</keyword>
<evidence type="ECO:0000259" key="8">
    <source>
        <dbReference type="PROSITE" id="PS50090"/>
    </source>
</evidence>
<reference evidence="11 12" key="1">
    <citation type="submission" date="2019-07" db="EMBL/GenBank/DDBJ databases">
        <title>Genomes of Cafeteria roenbergensis.</title>
        <authorList>
            <person name="Fischer M.G."/>
            <person name="Hackl T."/>
            <person name="Roman M."/>
        </authorList>
    </citation>
    <scope>NUCLEOTIDE SEQUENCE [LARGE SCALE GENOMIC DNA]</scope>
    <source>
        <strain evidence="11 12">RCC970-E3</strain>
    </source>
</reference>
<feature type="domain" description="Myb-like" evidence="8">
    <location>
        <begin position="114"/>
        <end position="164"/>
    </location>
</feature>
<dbReference type="InterPro" id="IPR001005">
    <property type="entry name" value="SANT/Myb"/>
</dbReference>
<dbReference type="Pfam" id="PF13921">
    <property type="entry name" value="Myb_DNA-bind_6"/>
    <property type="match status" value="1"/>
</dbReference>
<comment type="subcellular location">
    <subcellularLocation>
        <location evidence="1">Nucleus</location>
    </subcellularLocation>
</comment>
<organism evidence="11 12">
    <name type="scientific">Cafeteria roenbergensis</name>
    <name type="common">Marine flagellate</name>
    <dbReference type="NCBI Taxonomy" id="33653"/>
    <lineage>
        <taxon>Eukaryota</taxon>
        <taxon>Sar</taxon>
        <taxon>Stramenopiles</taxon>
        <taxon>Bigyra</taxon>
        <taxon>Opalozoa</taxon>
        <taxon>Bicosoecida</taxon>
        <taxon>Cafeteriaceae</taxon>
        <taxon>Cafeteria</taxon>
    </lineage>
</organism>
<feature type="domain" description="Myb-like" evidence="8">
    <location>
        <begin position="15"/>
        <end position="61"/>
    </location>
</feature>
<dbReference type="InterPro" id="IPR017930">
    <property type="entry name" value="Myb_dom"/>
</dbReference>
<dbReference type="PANTHER" id="PTHR45614:SF25">
    <property type="entry name" value="MYB PROTEIN"/>
    <property type="match status" value="1"/>
</dbReference>
<evidence type="ECO:0000256" key="1">
    <source>
        <dbReference type="ARBA" id="ARBA00004123"/>
    </source>
</evidence>
<dbReference type="InterPro" id="IPR017884">
    <property type="entry name" value="SANT_dom"/>
</dbReference>
<evidence type="ECO:0000256" key="2">
    <source>
        <dbReference type="ARBA" id="ARBA00022737"/>
    </source>
</evidence>
<keyword evidence="4" id="KW-0238">DNA-binding</keyword>
<dbReference type="SUPFAM" id="SSF46689">
    <property type="entry name" value="Homeodomain-like"/>
    <property type="match status" value="2"/>
</dbReference>
<keyword evidence="3" id="KW-0805">Transcription regulation</keyword>
<dbReference type="Pfam" id="PF00249">
    <property type="entry name" value="Myb_DNA-binding"/>
    <property type="match status" value="1"/>
</dbReference>
<feature type="compositionally biased region" description="Basic and acidic residues" evidence="7">
    <location>
        <begin position="12"/>
        <end position="23"/>
    </location>
</feature>
<feature type="domain" description="HTH myb-type" evidence="10">
    <location>
        <begin position="118"/>
        <end position="168"/>
    </location>
</feature>
<dbReference type="GO" id="GO:0000981">
    <property type="term" value="F:DNA-binding transcription factor activity, RNA polymerase II-specific"/>
    <property type="evidence" value="ECO:0007669"/>
    <property type="project" value="TreeGrafter"/>
</dbReference>
<dbReference type="Gene3D" id="1.10.10.60">
    <property type="entry name" value="Homeodomain-like"/>
    <property type="match status" value="3"/>
</dbReference>
<evidence type="ECO:0000256" key="5">
    <source>
        <dbReference type="ARBA" id="ARBA00023163"/>
    </source>
</evidence>
<evidence type="ECO:0000256" key="3">
    <source>
        <dbReference type="ARBA" id="ARBA00023015"/>
    </source>
</evidence>
<dbReference type="GO" id="GO:0000978">
    <property type="term" value="F:RNA polymerase II cis-regulatory region sequence-specific DNA binding"/>
    <property type="evidence" value="ECO:0007669"/>
    <property type="project" value="TreeGrafter"/>
</dbReference>
<evidence type="ECO:0000313" key="11">
    <source>
        <dbReference type="EMBL" id="KAA0153946.1"/>
    </source>
</evidence>
<name>A0A5A8CLH2_CAFRO</name>
<evidence type="ECO:0008006" key="13">
    <source>
        <dbReference type="Google" id="ProtNLM"/>
    </source>
</evidence>
<proteinExistence type="predicted"/>
<keyword evidence="2" id="KW-0677">Repeat</keyword>
<dbReference type="FunFam" id="1.10.10.60:FF:000016">
    <property type="entry name" value="Transcriptional activator Myb isoform A"/>
    <property type="match status" value="1"/>
</dbReference>
<accession>A0A5A8CLH2</accession>
<evidence type="ECO:0000313" key="12">
    <source>
        <dbReference type="Proteomes" id="UP000324907"/>
    </source>
</evidence>
<evidence type="ECO:0000259" key="10">
    <source>
        <dbReference type="PROSITE" id="PS51294"/>
    </source>
</evidence>
<evidence type="ECO:0000256" key="7">
    <source>
        <dbReference type="SAM" id="MobiDB-lite"/>
    </source>
</evidence>
<feature type="domain" description="HTH myb-type" evidence="10">
    <location>
        <begin position="15"/>
        <end position="61"/>
    </location>
</feature>
<dbReference type="Proteomes" id="UP000324907">
    <property type="component" value="Unassembled WGS sequence"/>
</dbReference>
<sequence length="535" mass="56568">MSSKGAGNKLTAGERLKWTPEEDEQLREAVDKHGARNWKAIAKHLEDRTDVQCLHRWQKVLRPGLVKGPWTDEEDKLVIALVARLGTKKWSLIAQCLNGRLGKQCRERWYNHLDPSINKGPFTVEEDIQLLTTKIRDGTKWASIAAQMPGRTDNMLKNRYNSTLRRIMKGVIAAMEKGGEVAPTDSDKAKESAALDRMIETGMLGDATSRRPKRAASGRDGGESPASSGGAGTAAGAAQHPAIDDAPEDAPPDETLVKAALMPTLPAMSRAVLASPCLTSVMQVAFSRDADPGDVAMAEPFIHAVMDAAGAAPASEGSLRPLVWASGLLQAAGAREAAAAATALEAQLVGLPPPPSSPSHAQPAADVPSWGPKVRRRLGEDLPDFGKDAHAAGLAAVVAGLAVVGALRLPSTASPAEADGHSDAPPAVDEVLVGLLMGQRSTAIAAPNSPDTMRRSRKPPHRPPDRPPASARRPFPVVLARRVADRLCSVETADQEGALLTLRYTAGVSEADALFAGRAVCPPQTIIRPTLALRP</sequence>
<feature type="region of interest" description="Disordered" evidence="7">
    <location>
        <begin position="442"/>
        <end position="474"/>
    </location>
</feature>
<feature type="domain" description="HTH myb-type" evidence="10">
    <location>
        <begin position="62"/>
        <end position="117"/>
    </location>
</feature>
<dbReference type="EMBL" id="VLTL01000194">
    <property type="protein sequence ID" value="KAA0153946.1"/>
    <property type="molecule type" value="Genomic_DNA"/>
</dbReference>
<dbReference type="GO" id="GO:0005634">
    <property type="term" value="C:nucleus"/>
    <property type="evidence" value="ECO:0007669"/>
    <property type="project" value="UniProtKB-SubCell"/>
</dbReference>
<dbReference type="FunFam" id="1.10.10.60:FF:000010">
    <property type="entry name" value="Transcriptional activator Myb isoform A"/>
    <property type="match status" value="1"/>
</dbReference>
<keyword evidence="5" id="KW-0804">Transcription</keyword>
<feature type="compositionally biased region" description="Low complexity" evidence="7">
    <location>
        <begin position="223"/>
        <end position="238"/>
    </location>
</feature>
<dbReference type="PROSITE" id="PS50090">
    <property type="entry name" value="MYB_LIKE"/>
    <property type="match status" value="3"/>
</dbReference>
<comment type="caution">
    <text evidence="11">The sequence shown here is derived from an EMBL/GenBank/DDBJ whole genome shotgun (WGS) entry which is preliminary data.</text>
</comment>
<feature type="domain" description="SANT" evidence="9">
    <location>
        <begin position="13"/>
        <end position="53"/>
    </location>
</feature>
<gene>
    <name evidence="11" type="ORF">FNF28_06888</name>
</gene>
<feature type="region of interest" description="Disordered" evidence="7">
    <location>
        <begin position="200"/>
        <end position="252"/>
    </location>
</feature>
<dbReference type="InterPro" id="IPR050560">
    <property type="entry name" value="MYB_TF"/>
</dbReference>
<evidence type="ECO:0000256" key="6">
    <source>
        <dbReference type="ARBA" id="ARBA00023242"/>
    </source>
</evidence>
<dbReference type="InterPro" id="IPR009057">
    <property type="entry name" value="Homeodomain-like_sf"/>
</dbReference>